<name>A0ABN7SQ06_OIKDI</name>
<evidence type="ECO:0000259" key="3">
    <source>
        <dbReference type="Pfam" id="PF00135"/>
    </source>
</evidence>
<dbReference type="InterPro" id="IPR002018">
    <property type="entry name" value="CarbesteraseB"/>
</dbReference>
<comment type="similarity">
    <text evidence="1">Belongs to the type-B carboxylesterase/lipase family.</text>
</comment>
<dbReference type="PANTHER" id="PTHR11559">
    <property type="entry name" value="CARBOXYLESTERASE"/>
    <property type="match status" value="1"/>
</dbReference>
<dbReference type="EMBL" id="OU015566">
    <property type="protein sequence ID" value="CAG5103742.1"/>
    <property type="molecule type" value="Genomic_DNA"/>
</dbReference>
<protein>
    <submittedName>
        <fullName evidence="4">Oidioi.mRNA.OKI2018_I69.chr1.g915.t1.cds</fullName>
    </submittedName>
</protein>
<evidence type="ECO:0000256" key="1">
    <source>
        <dbReference type="ARBA" id="ARBA00005964"/>
    </source>
</evidence>
<evidence type="ECO:0000313" key="5">
    <source>
        <dbReference type="Proteomes" id="UP001158576"/>
    </source>
</evidence>
<proteinExistence type="inferred from homology"/>
<gene>
    <name evidence="4" type="ORF">OKIOD_LOCUS9680</name>
</gene>
<accession>A0ABN7SQ06</accession>
<dbReference type="Gene3D" id="3.40.50.1820">
    <property type="entry name" value="alpha/beta hydrolase"/>
    <property type="match status" value="1"/>
</dbReference>
<dbReference type="Proteomes" id="UP001158576">
    <property type="component" value="Chromosome 1"/>
</dbReference>
<organism evidence="4 5">
    <name type="scientific">Oikopleura dioica</name>
    <name type="common">Tunicate</name>
    <dbReference type="NCBI Taxonomy" id="34765"/>
    <lineage>
        <taxon>Eukaryota</taxon>
        <taxon>Metazoa</taxon>
        <taxon>Chordata</taxon>
        <taxon>Tunicata</taxon>
        <taxon>Appendicularia</taxon>
        <taxon>Copelata</taxon>
        <taxon>Oikopleuridae</taxon>
        <taxon>Oikopleura</taxon>
    </lineage>
</organism>
<reference evidence="4 5" key="1">
    <citation type="submission" date="2021-04" db="EMBL/GenBank/DDBJ databases">
        <authorList>
            <person name="Bliznina A."/>
        </authorList>
    </citation>
    <scope>NUCLEOTIDE SEQUENCE [LARGE SCALE GENOMIC DNA]</scope>
</reference>
<keyword evidence="5" id="KW-1185">Reference proteome</keyword>
<dbReference type="PRINTS" id="PR00878">
    <property type="entry name" value="CHOLNESTRASE"/>
</dbReference>
<sequence>MRNVIKWAIGIGCACAVGLAIGLGVGLSGGSDEADPPMREGGFKVETENGPVIGFEWDPNEKMEGVWANKQHNSVSFKGIPYAQPPVGNLRWRHPRPVESWEKPIEAKNFRSICPQKCHGPPGSCDISEDCLYLNVYVEKRTLPSANVRDGRKVPVAIWFHGGAFAWGSGSSPLYDGKFITERMDMVVVTVNYRLSAFGFLALEMNEDERSHANVGFGDQQLAVEWVRQNIEQFGGDSEKIMIFGQSAGGVSTTLHLLETPGINSVNIHSNPLAIPVKEHWEGQRQFQQFAELAGCYDSDDRMGCLRKIPMYNITHDIVPNMPTIHSPRLLLAAMPFSPVIDHVIIKKQPYIKLMEGDYDQSRNIMIGNTEHETEIFIRSIWPKGPINGATYELAVRAIIQHNETADAFLEQYPAACKEDKPSGKSISVEDCKKGLCDALGLEGVACSAVDGTLTTLCEAVNTNLPCIGDDGPDERDTFEEPGTEWIFSCPTNQILQKASKPTYRWHFRAPMIADISQVGGFQGIPDTESRVPSFKSALLGKIGGQNREAGADEYENCKYMSCHAAELSYIFAIEEQFDCKKFDEIHGDDQKFIECDENNNVLPYGMTSENMQLLERFMSRYWANFARTGDPNDSTGAQYSEEQKAQYEKDGSLPKWDAFGNELTTLHLGYNTRTPGYTGNDDQLIVEEKNWKKDICEFWDSLDIYANH</sequence>
<dbReference type="InterPro" id="IPR029058">
    <property type="entry name" value="AB_hydrolase_fold"/>
</dbReference>
<dbReference type="SUPFAM" id="SSF53474">
    <property type="entry name" value="alpha/beta-Hydrolases"/>
    <property type="match status" value="1"/>
</dbReference>
<dbReference type="PROSITE" id="PS00122">
    <property type="entry name" value="CARBOXYLESTERASE_B_1"/>
    <property type="match status" value="1"/>
</dbReference>
<dbReference type="Pfam" id="PF00135">
    <property type="entry name" value="COesterase"/>
    <property type="match status" value="1"/>
</dbReference>
<dbReference type="InterPro" id="IPR050309">
    <property type="entry name" value="Type-B_Carboxylest/Lipase"/>
</dbReference>
<evidence type="ECO:0000313" key="4">
    <source>
        <dbReference type="EMBL" id="CAG5103742.1"/>
    </source>
</evidence>
<evidence type="ECO:0000256" key="2">
    <source>
        <dbReference type="ARBA" id="ARBA00022801"/>
    </source>
</evidence>
<dbReference type="InterPro" id="IPR019826">
    <property type="entry name" value="Carboxylesterase_B_AS"/>
</dbReference>
<dbReference type="InterPro" id="IPR000997">
    <property type="entry name" value="Cholinesterase"/>
</dbReference>
<keyword evidence="2" id="KW-0378">Hydrolase</keyword>
<feature type="domain" description="Carboxylesterase type B" evidence="3">
    <location>
        <begin position="45"/>
        <end position="674"/>
    </location>
</feature>